<dbReference type="Proteomes" id="UP000432350">
    <property type="component" value="Unassembled WGS sequence"/>
</dbReference>
<evidence type="ECO:0000313" key="3">
    <source>
        <dbReference type="Proteomes" id="UP000432350"/>
    </source>
</evidence>
<dbReference type="EMBL" id="CABWMV010000026">
    <property type="protein sequence ID" value="VXD06616.1"/>
    <property type="molecule type" value="Genomic_DNA"/>
</dbReference>
<dbReference type="AlphaFoldDB" id="A0A654DQG6"/>
<gene>
    <name evidence="2" type="ORF">SPHINGO8BC_70087</name>
</gene>
<name>A0A654DQG6_SPHMU</name>
<feature type="compositionally biased region" description="Basic residues" evidence="1">
    <location>
        <begin position="1"/>
        <end position="12"/>
    </location>
</feature>
<accession>A0A654DQG6</accession>
<evidence type="ECO:0000313" key="2">
    <source>
        <dbReference type="EMBL" id="VXD06616.1"/>
    </source>
</evidence>
<proteinExistence type="predicted"/>
<sequence length="47" mass="5579">MLKKRKNSKRRSMLFGPQNPNNMERIKKSLMPKKVKKEADSAQNDYI</sequence>
<organism evidence="2 3">
    <name type="scientific">Sphingobacterium multivorum</name>
    <dbReference type="NCBI Taxonomy" id="28454"/>
    <lineage>
        <taxon>Bacteria</taxon>
        <taxon>Pseudomonadati</taxon>
        <taxon>Bacteroidota</taxon>
        <taxon>Sphingobacteriia</taxon>
        <taxon>Sphingobacteriales</taxon>
        <taxon>Sphingobacteriaceae</taxon>
        <taxon>Sphingobacterium</taxon>
    </lineage>
</organism>
<feature type="region of interest" description="Disordered" evidence="1">
    <location>
        <begin position="1"/>
        <end position="47"/>
    </location>
</feature>
<protein>
    <submittedName>
        <fullName evidence="2">Uncharacterized protein</fullName>
    </submittedName>
</protein>
<evidence type="ECO:0000256" key="1">
    <source>
        <dbReference type="SAM" id="MobiDB-lite"/>
    </source>
</evidence>
<reference evidence="2 3" key="1">
    <citation type="submission" date="2019-10" db="EMBL/GenBank/DDBJ databases">
        <authorList>
            <person name="Karimi E."/>
        </authorList>
    </citation>
    <scope>NUCLEOTIDE SEQUENCE [LARGE SCALE GENOMIC DNA]</scope>
    <source>
        <strain evidence="2">Sphingobacterium sp. 8BC</strain>
    </source>
</reference>